<protein>
    <submittedName>
        <fullName evidence="1">Uncharacterized protein</fullName>
    </submittedName>
</protein>
<dbReference type="EMBL" id="SPUK01000008">
    <property type="protein sequence ID" value="TQV95079.1"/>
    <property type="molecule type" value="Genomic_DNA"/>
</dbReference>
<evidence type="ECO:0000313" key="2">
    <source>
        <dbReference type="Proteomes" id="UP000315783"/>
    </source>
</evidence>
<accession>A0A545V070</accession>
<keyword evidence="2" id="KW-1185">Reference proteome</keyword>
<dbReference type="AlphaFoldDB" id="A0A545V070"/>
<organism evidence="1 2">
    <name type="scientific">Cordyceps javanica</name>
    <dbReference type="NCBI Taxonomy" id="43265"/>
    <lineage>
        <taxon>Eukaryota</taxon>
        <taxon>Fungi</taxon>
        <taxon>Dikarya</taxon>
        <taxon>Ascomycota</taxon>
        <taxon>Pezizomycotina</taxon>
        <taxon>Sordariomycetes</taxon>
        <taxon>Hypocreomycetidae</taxon>
        <taxon>Hypocreales</taxon>
        <taxon>Cordycipitaceae</taxon>
        <taxon>Cordyceps</taxon>
    </lineage>
</organism>
<comment type="caution">
    <text evidence="1">The sequence shown here is derived from an EMBL/GenBank/DDBJ whole genome shotgun (WGS) entry which is preliminary data.</text>
</comment>
<sequence>MTPKIDLQDSSTSPRPPTVTNSVLASFLELLYAAKFKLFDALREAHIEEDLDVVNFFPVLIKRLNTEVASKKLNPEEVLQRQGVLDAYKDWDRMRTFFKQVREFTREGGILHGKALVDCELLREMKSFAKAQRSMAEVGGKLD</sequence>
<gene>
    <name evidence="1" type="ORF">IF1G_06066</name>
</gene>
<proteinExistence type="predicted"/>
<reference evidence="1 2" key="1">
    <citation type="journal article" date="2019" name="Appl. Microbiol. Biotechnol.">
        <title>Genome sequence of Isaria javanica and comparative genome analysis insights into family S53 peptidase evolution in fungal entomopathogens.</title>
        <authorList>
            <person name="Lin R."/>
            <person name="Zhang X."/>
            <person name="Xin B."/>
            <person name="Zou M."/>
            <person name="Gao Y."/>
            <person name="Qin F."/>
            <person name="Hu Q."/>
            <person name="Xie B."/>
            <person name="Cheng X."/>
        </authorList>
    </citation>
    <scope>NUCLEOTIDE SEQUENCE [LARGE SCALE GENOMIC DNA]</scope>
    <source>
        <strain evidence="1 2">IJ1G</strain>
    </source>
</reference>
<name>A0A545V070_9HYPO</name>
<evidence type="ECO:0000313" key="1">
    <source>
        <dbReference type="EMBL" id="TQV95079.1"/>
    </source>
</evidence>
<dbReference type="Proteomes" id="UP000315783">
    <property type="component" value="Unassembled WGS sequence"/>
</dbReference>